<dbReference type="AlphaFoldDB" id="A0A365UAV5"/>
<dbReference type="Pfam" id="PF01593">
    <property type="entry name" value="Amino_oxidase"/>
    <property type="match status" value="1"/>
</dbReference>
<evidence type="ECO:0000259" key="1">
    <source>
        <dbReference type="Pfam" id="PF01593"/>
    </source>
</evidence>
<reference evidence="2 3" key="1">
    <citation type="submission" date="2018-07" db="EMBL/GenBank/DDBJ databases">
        <title>Rhodosalinus sp. strain E84T genomic sequence and assembly.</title>
        <authorList>
            <person name="Liu Z.-W."/>
            <person name="Lu D.-C."/>
        </authorList>
    </citation>
    <scope>NUCLEOTIDE SEQUENCE [LARGE SCALE GENOMIC DNA]</scope>
    <source>
        <strain evidence="2 3">E84</strain>
    </source>
</reference>
<evidence type="ECO:0000313" key="2">
    <source>
        <dbReference type="EMBL" id="RBI85578.1"/>
    </source>
</evidence>
<name>A0A365UAV5_9RHOB</name>
<comment type="caution">
    <text evidence="2">The sequence shown here is derived from an EMBL/GenBank/DDBJ whole genome shotgun (WGS) entry which is preliminary data.</text>
</comment>
<protein>
    <submittedName>
        <fullName evidence="2">Cyclopropane-fatty-acyl-phospholipid synthase</fullName>
    </submittedName>
</protein>
<dbReference type="PANTHER" id="PTHR42923">
    <property type="entry name" value="PROTOPORPHYRINOGEN OXIDASE"/>
    <property type="match status" value="1"/>
</dbReference>
<dbReference type="SUPFAM" id="SSF51905">
    <property type="entry name" value="FAD/NAD(P)-binding domain"/>
    <property type="match status" value="1"/>
</dbReference>
<proteinExistence type="predicted"/>
<accession>A0A365UAV5</accession>
<dbReference type="OrthoDB" id="20837at2"/>
<dbReference type="GO" id="GO:0016491">
    <property type="term" value="F:oxidoreductase activity"/>
    <property type="evidence" value="ECO:0007669"/>
    <property type="project" value="InterPro"/>
</dbReference>
<dbReference type="InterPro" id="IPR036188">
    <property type="entry name" value="FAD/NAD-bd_sf"/>
</dbReference>
<dbReference type="Proteomes" id="UP000253370">
    <property type="component" value="Unassembled WGS sequence"/>
</dbReference>
<dbReference type="RefSeq" id="WP_113288836.1">
    <property type="nucleotide sequence ID" value="NZ_QNTQ01000006.1"/>
</dbReference>
<organism evidence="2 3">
    <name type="scientific">Rhodosalinus halophilus</name>
    <dbReference type="NCBI Taxonomy" id="2259333"/>
    <lineage>
        <taxon>Bacteria</taxon>
        <taxon>Pseudomonadati</taxon>
        <taxon>Pseudomonadota</taxon>
        <taxon>Alphaproteobacteria</taxon>
        <taxon>Rhodobacterales</taxon>
        <taxon>Paracoccaceae</taxon>
        <taxon>Rhodosalinus</taxon>
    </lineage>
</organism>
<feature type="domain" description="Amine oxidase" evidence="1">
    <location>
        <begin position="20"/>
        <end position="300"/>
    </location>
</feature>
<dbReference type="PANTHER" id="PTHR42923:SF17">
    <property type="entry name" value="AMINE OXIDASE DOMAIN-CONTAINING PROTEIN"/>
    <property type="match status" value="1"/>
</dbReference>
<evidence type="ECO:0000313" key="3">
    <source>
        <dbReference type="Proteomes" id="UP000253370"/>
    </source>
</evidence>
<gene>
    <name evidence="2" type="ORF">DRV85_07530</name>
</gene>
<dbReference type="EMBL" id="QNTQ01000006">
    <property type="protein sequence ID" value="RBI85578.1"/>
    <property type="molecule type" value="Genomic_DNA"/>
</dbReference>
<keyword evidence="3" id="KW-1185">Reference proteome</keyword>
<dbReference type="Gene3D" id="3.50.50.60">
    <property type="entry name" value="FAD/NAD(P)-binding domain"/>
    <property type="match status" value="1"/>
</dbReference>
<dbReference type="InterPro" id="IPR002937">
    <property type="entry name" value="Amino_oxidase"/>
</dbReference>
<sequence length="432" mass="47574">MPFESAPAAPRRIAVIGGGISGMGAAHFLAGAHRVTLYEAEPRLGGHARTVLAGKRGDQPVDMGFIVFNHANYPLLTRLFADLGVPVAESNMSFGVSIDGGRFEYALRTPGALFAQRRNLVNPGYWGMLRDILRFNARAFDLSRQDGMTVGALLETLRCGVRFREHYLLPFSGAIWSVPKAQILDFPARTMLDFFRNHALLGVTGQHQWYTVQNGSVQYVDRLQASLARNGVAIRTGAPVEWVRRGPEGVTVKAPGAEPELFDDVVFATHSDQAMRLIADPTPQEKATVGRIGYQPNDVVLHSDPAVMPRRRLAWSSWNYTEAAGQRPDRIGVTYWMNSLQPIPQDDPLFVSLNMTPRIREEHIHDQVTFSHPVYDAAALAAQGEVAAMNGTNRTWFCGAWMKYGFHEDGLSSAHDVAQAILRRAEAGTVAA</sequence>
<dbReference type="InterPro" id="IPR050464">
    <property type="entry name" value="Zeta_carotene_desat/Oxidored"/>
</dbReference>